<dbReference type="Pfam" id="PF12813">
    <property type="entry name" value="XPG_I_2"/>
    <property type="match status" value="1"/>
</dbReference>
<dbReference type="STRING" id="50429.A0A2B4RL84"/>
<dbReference type="PANTHER" id="PTHR15665:SF1">
    <property type="entry name" value="PROTEIN ASTEROID HOMOLOG 1"/>
    <property type="match status" value="1"/>
</dbReference>
<accession>A0A2B4RL84</accession>
<organism evidence="4 5">
    <name type="scientific">Stylophora pistillata</name>
    <name type="common">Smooth cauliflower coral</name>
    <dbReference type="NCBI Taxonomy" id="50429"/>
    <lineage>
        <taxon>Eukaryota</taxon>
        <taxon>Metazoa</taxon>
        <taxon>Cnidaria</taxon>
        <taxon>Anthozoa</taxon>
        <taxon>Hexacorallia</taxon>
        <taxon>Scleractinia</taxon>
        <taxon>Astrocoeniina</taxon>
        <taxon>Pocilloporidae</taxon>
        <taxon>Stylophora</taxon>
    </lineage>
</organism>
<dbReference type="AlphaFoldDB" id="A0A2B4RL84"/>
<keyword evidence="5" id="KW-1185">Reference proteome</keyword>
<proteinExistence type="inferred from homology"/>
<comment type="caution">
    <text evidence="4">The sequence shown here is derived from an EMBL/GenBank/DDBJ whole genome shotgun (WGS) entry which is preliminary data.</text>
</comment>
<dbReference type="PANTHER" id="PTHR15665">
    <property type="entry name" value="ASTEROID PROTEIN"/>
    <property type="match status" value="1"/>
</dbReference>
<evidence type="ECO:0000256" key="2">
    <source>
        <dbReference type="SAM" id="MobiDB-lite"/>
    </source>
</evidence>
<evidence type="ECO:0000259" key="3">
    <source>
        <dbReference type="Pfam" id="PF12813"/>
    </source>
</evidence>
<dbReference type="OrthoDB" id="6022536at2759"/>
<evidence type="ECO:0000313" key="4">
    <source>
        <dbReference type="EMBL" id="PFX17118.1"/>
    </source>
</evidence>
<feature type="compositionally biased region" description="Basic residues" evidence="2">
    <location>
        <begin position="602"/>
        <end position="611"/>
    </location>
</feature>
<dbReference type="InterPro" id="IPR039436">
    <property type="entry name" value="Asteroid_dom"/>
</dbReference>
<dbReference type="SUPFAM" id="SSF88723">
    <property type="entry name" value="PIN domain-like"/>
    <property type="match status" value="1"/>
</dbReference>
<evidence type="ECO:0000313" key="5">
    <source>
        <dbReference type="Proteomes" id="UP000225706"/>
    </source>
</evidence>
<reference evidence="5" key="1">
    <citation type="journal article" date="2017" name="bioRxiv">
        <title>Comparative analysis of the genomes of Stylophora pistillata and Acropora digitifera provides evidence for extensive differences between species of corals.</title>
        <authorList>
            <person name="Voolstra C.R."/>
            <person name="Li Y."/>
            <person name="Liew Y.J."/>
            <person name="Baumgarten S."/>
            <person name="Zoccola D."/>
            <person name="Flot J.-F."/>
            <person name="Tambutte S."/>
            <person name="Allemand D."/>
            <person name="Aranda M."/>
        </authorList>
    </citation>
    <scope>NUCLEOTIDE SEQUENCE [LARGE SCALE GENOMIC DNA]</scope>
</reference>
<protein>
    <submittedName>
        <fullName evidence="4">Protein asteroid-like 1</fullName>
    </submittedName>
</protein>
<dbReference type="Gene3D" id="3.40.50.1010">
    <property type="entry name" value="5'-nuclease"/>
    <property type="match status" value="1"/>
</dbReference>
<feature type="region of interest" description="Disordered" evidence="2">
    <location>
        <begin position="598"/>
        <end position="623"/>
    </location>
</feature>
<sequence>MASELGMGIPGLTSYINSLGTLWTGINLKNTKLIIDGSCLCHCLYASNGLDCRCGGQYQEYYDVVVSFFDALISNGVETYVVFDGAHDPSDKRLETLKARARERVKTSNALSKSADDRLFLLPLLARHVFVDALRNLGVKFVFSDSEADTEIASLAYAWNCPVLSNDSDFFIFDIKAGYIPITFFNWNSSCLTVRIFYRRKLASHFRIRDELIPLLASLAGNDYVSCDLLSAFNRALNRIQNSNHFSKRGARFESIANMLSKLPDSNEEEALKGALKLVKPAENGEHLRQAVELSLQEYTLRKSNLLDYFQDNLVSSSLRTQSNSEMNEWVLRRFRNGKFSTKCISSLTSGKLLLGIPVENCREISANYCSLWLRRFMYGILNDAETKAEEGNIKVIHEWDRQGSTVKQSIVDPYQEGVVPSLSLIPFLDVGERVNFLLFALNSDTTDVKSLSKEFILIAASLRYLIKNAQPPLEVNHLMALLCCCVNLEDSKFCSGKKRTASPRRSSWRFDVRAAQSFAQWHCVLKDAIHLNFTLLEPVPLPCLQKTFNGKMALKLLERLQQGQEPEQSLPSFRLFRLFHKLYLVVTSGLSEKMVSEKRHKEMKRVKKTNRQNAAPKEASSDDEMLGNRFAALCNVGAQQGEAGDPNVNGNNVECFEETCC</sequence>
<evidence type="ECO:0000256" key="1">
    <source>
        <dbReference type="ARBA" id="ARBA00007398"/>
    </source>
</evidence>
<dbReference type="InterPro" id="IPR026832">
    <property type="entry name" value="Asteroid"/>
</dbReference>
<dbReference type="Proteomes" id="UP000225706">
    <property type="component" value="Unassembled WGS sequence"/>
</dbReference>
<comment type="similarity">
    <text evidence="1">Belongs to the asteroid family.</text>
</comment>
<gene>
    <name evidence="4" type="primary">ASTE1</name>
    <name evidence="4" type="ORF">AWC38_SpisGene18561</name>
</gene>
<dbReference type="InterPro" id="IPR029060">
    <property type="entry name" value="PIN-like_dom_sf"/>
</dbReference>
<name>A0A2B4RL84_STYPI</name>
<feature type="domain" description="Asteroid" evidence="3">
    <location>
        <begin position="131"/>
        <end position="227"/>
    </location>
</feature>
<dbReference type="EMBL" id="LSMT01000495">
    <property type="protein sequence ID" value="PFX17118.1"/>
    <property type="molecule type" value="Genomic_DNA"/>
</dbReference>